<dbReference type="InterPro" id="IPR045187">
    <property type="entry name" value="CcO_II"/>
</dbReference>
<gene>
    <name evidence="8" type="ORF">V6N11_080527</name>
</gene>
<comment type="subcellular location">
    <subcellularLocation>
        <location evidence="1">Membrane</location>
        <topology evidence="1">Multi-pass membrane protein</topology>
    </subcellularLocation>
</comment>
<evidence type="ECO:0000256" key="4">
    <source>
        <dbReference type="ARBA" id="ARBA00022989"/>
    </source>
</evidence>
<evidence type="ECO:0000256" key="5">
    <source>
        <dbReference type="ARBA" id="ARBA00023136"/>
    </source>
</evidence>
<accession>A0ABR2R7X1</accession>
<reference evidence="8 9" key="1">
    <citation type="journal article" date="2024" name="G3 (Bethesda)">
        <title>Genome assembly of Hibiscus sabdariffa L. provides insights into metabolisms of medicinal natural products.</title>
        <authorList>
            <person name="Kim T."/>
        </authorList>
    </citation>
    <scope>NUCLEOTIDE SEQUENCE [LARGE SCALE GENOMIC DNA]</scope>
    <source>
        <strain evidence="8">TK-2024</strain>
        <tissue evidence="8">Old leaves</tissue>
    </source>
</reference>
<evidence type="ECO:0000259" key="7">
    <source>
        <dbReference type="PROSITE" id="PS50999"/>
    </source>
</evidence>
<dbReference type="Gene3D" id="1.10.287.90">
    <property type="match status" value="1"/>
</dbReference>
<dbReference type="Pfam" id="PF02790">
    <property type="entry name" value="COX2_TM"/>
    <property type="match status" value="1"/>
</dbReference>
<comment type="similarity">
    <text evidence="2">Belongs to the cytochrome c oxidase subunit 2 family.</text>
</comment>
<dbReference type="Proteomes" id="UP001396334">
    <property type="component" value="Unassembled WGS sequence"/>
</dbReference>
<dbReference type="InterPro" id="IPR036257">
    <property type="entry name" value="Cyt_c_oxidase_su2_TM_sf"/>
</dbReference>
<dbReference type="InterPro" id="IPR011759">
    <property type="entry name" value="Cyt_c_oxidase_su2_TM_dom"/>
</dbReference>
<evidence type="ECO:0000256" key="6">
    <source>
        <dbReference type="SAM" id="Phobius"/>
    </source>
</evidence>
<evidence type="ECO:0000313" key="8">
    <source>
        <dbReference type="EMBL" id="KAK9009055.1"/>
    </source>
</evidence>
<organism evidence="8 9">
    <name type="scientific">Hibiscus sabdariffa</name>
    <name type="common">roselle</name>
    <dbReference type="NCBI Taxonomy" id="183260"/>
    <lineage>
        <taxon>Eukaryota</taxon>
        <taxon>Viridiplantae</taxon>
        <taxon>Streptophyta</taxon>
        <taxon>Embryophyta</taxon>
        <taxon>Tracheophyta</taxon>
        <taxon>Spermatophyta</taxon>
        <taxon>Magnoliopsida</taxon>
        <taxon>eudicotyledons</taxon>
        <taxon>Gunneridae</taxon>
        <taxon>Pentapetalae</taxon>
        <taxon>rosids</taxon>
        <taxon>malvids</taxon>
        <taxon>Malvales</taxon>
        <taxon>Malvaceae</taxon>
        <taxon>Malvoideae</taxon>
        <taxon>Hibiscus</taxon>
    </lineage>
</organism>
<protein>
    <recommendedName>
        <fullName evidence="7">Cytochrome oxidase subunit II transmembrane region profile domain-containing protein</fullName>
    </recommendedName>
</protein>
<dbReference type="SUPFAM" id="SSF81464">
    <property type="entry name" value="Cytochrome c oxidase subunit II-like, transmembrane region"/>
    <property type="match status" value="1"/>
</dbReference>
<keyword evidence="9" id="KW-1185">Reference proteome</keyword>
<evidence type="ECO:0000313" key="9">
    <source>
        <dbReference type="Proteomes" id="UP001396334"/>
    </source>
</evidence>
<comment type="caution">
    <text evidence="8">The sequence shown here is derived from an EMBL/GenBank/DDBJ whole genome shotgun (WGS) entry which is preliminary data.</text>
</comment>
<dbReference type="PANTHER" id="PTHR22888:SF9">
    <property type="entry name" value="CYTOCHROME C OXIDASE SUBUNIT 2"/>
    <property type="match status" value="1"/>
</dbReference>
<evidence type="ECO:0000256" key="3">
    <source>
        <dbReference type="ARBA" id="ARBA00022692"/>
    </source>
</evidence>
<keyword evidence="3 6" id="KW-0812">Transmembrane</keyword>
<dbReference type="PROSITE" id="PS50999">
    <property type="entry name" value="COX2_TM"/>
    <property type="match status" value="1"/>
</dbReference>
<name>A0ABR2R7X1_9ROSI</name>
<sequence>MIVREWLFLTIAACDAAEPWKLGFQDAATPMMQGIIDLHHDIFFFLILILVFVLRILVRALWHFHYQKNIYLLIVFLPLLGSGVADSSSSSESLNTFRHLYAADYEQSIFARIQSLENGQYYNIPPQTRPGEYASIVREHFDQAISVDHLRSALDMEYNEVLIWEKKAILQERLFSFMISEERIDRILQLSPYENIRKEAFEFLEGEVEGLNDLRSEETKTFVAYMDYHFRNFFALTEAIPFFDLMMAFLILSVFQIVNERTELPMLMEQDKFSDDMDPQEMSENLQLLRGRTLFPLGGRDLLPF</sequence>
<evidence type="ECO:0000256" key="1">
    <source>
        <dbReference type="ARBA" id="ARBA00004141"/>
    </source>
</evidence>
<keyword evidence="4 6" id="KW-1133">Transmembrane helix</keyword>
<feature type="transmembrane region" description="Helical" evidence="6">
    <location>
        <begin position="239"/>
        <end position="258"/>
    </location>
</feature>
<dbReference type="PANTHER" id="PTHR22888">
    <property type="entry name" value="CYTOCHROME C OXIDASE, SUBUNIT II"/>
    <property type="match status" value="1"/>
</dbReference>
<dbReference type="EMBL" id="JBBPBN010000025">
    <property type="protein sequence ID" value="KAK9009055.1"/>
    <property type="molecule type" value="Genomic_DNA"/>
</dbReference>
<feature type="transmembrane region" description="Helical" evidence="6">
    <location>
        <begin position="43"/>
        <end position="62"/>
    </location>
</feature>
<evidence type="ECO:0000256" key="2">
    <source>
        <dbReference type="ARBA" id="ARBA00007866"/>
    </source>
</evidence>
<feature type="domain" description="Cytochrome oxidase subunit II transmembrane region profile" evidence="7">
    <location>
        <begin position="16"/>
        <end position="107"/>
    </location>
</feature>
<proteinExistence type="inferred from homology"/>
<keyword evidence="5 6" id="KW-0472">Membrane</keyword>